<dbReference type="InterPro" id="IPR001667">
    <property type="entry name" value="DDH_dom"/>
</dbReference>
<organism evidence="6 7">
    <name type="scientific">Athelia psychrophila</name>
    <dbReference type="NCBI Taxonomy" id="1759441"/>
    <lineage>
        <taxon>Eukaryota</taxon>
        <taxon>Fungi</taxon>
        <taxon>Dikarya</taxon>
        <taxon>Basidiomycota</taxon>
        <taxon>Agaricomycotina</taxon>
        <taxon>Agaricomycetes</taxon>
        <taxon>Agaricomycetidae</taxon>
        <taxon>Atheliales</taxon>
        <taxon>Atheliaceae</taxon>
        <taxon>Athelia</taxon>
    </lineage>
</organism>
<dbReference type="OrthoDB" id="374045at2759"/>
<dbReference type="SMART" id="SM01131">
    <property type="entry name" value="DHHA2"/>
    <property type="match status" value="1"/>
</dbReference>
<proteinExistence type="predicted"/>
<evidence type="ECO:0000256" key="3">
    <source>
        <dbReference type="ARBA" id="ARBA00022801"/>
    </source>
</evidence>
<keyword evidence="2" id="KW-0479">Metal-binding</keyword>
<dbReference type="InterPro" id="IPR038763">
    <property type="entry name" value="DHH_sf"/>
</dbReference>
<gene>
    <name evidence="6" type="ORF">FIBSPDRAFT_850217</name>
</gene>
<dbReference type="InterPro" id="IPR004097">
    <property type="entry name" value="DHHA2"/>
</dbReference>
<protein>
    <submittedName>
        <fullName evidence="6">DHH phosphoesterase</fullName>
    </submittedName>
</protein>
<evidence type="ECO:0000313" key="7">
    <source>
        <dbReference type="Proteomes" id="UP000076532"/>
    </source>
</evidence>
<sequence>MTTTSLSQFLSSSKAGYLKDVDSGKGDAWTVIMGNEAGDLDSIASSIAYAWIRSQTMNVNVVPLIQTKREDMRLREENMHALSLAGLQSGCPEVLCVDEVPHPGSGTFPSHSFALVDHNRLLPKYTSADAKVVAVIDHHADEGFHTGSDTSPRIVGPSGSCASHVALLCPADAEIPAGLATLLLSAILVDTGGLKVKAGGKTLPVDLQAAALLLPRSTIYTSFNIAGASPITPADDFANMDSIANLTADLSEKKNDVSRLDSRDLLRRDYKQYRLDLSWAGPGAFTNAGLSTVPVGFKTWVPKDSAAFWTATREWMQERDLGVLGVLTSFRGEKKHKHKREQLWLIRDTAGAQVDAGRIAEKLWTGLEASKELRLETKDFASFGTSEEEAHTENSKVRVKVYNQGNVDATRKATAPLMMGVLESP</sequence>
<dbReference type="GO" id="GO:0004309">
    <property type="term" value="F:exopolyphosphatase activity"/>
    <property type="evidence" value="ECO:0007669"/>
    <property type="project" value="TreeGrafter"/>
</dbReference>
<dbReference type="InterPro" id="IPR038222">
    <property type="entry name" value="DHHA2_dom_sf"/>
</dbReference>
<accession>A0A166TMF3</accession>
<evidence type="ECO:0000256" key="1">
    <source>
        <dbReference type="ARBA" id="ARBA00001936"/>
    </source>
</evidence>
<keyword evidence="4" id="KW-0464">Manganese</keyword>
<dbReference type="Gene3D" id="3.90.1640.10">
    <property type="entry name" value="inorganic pyrophosphatase (n-terminal core)"/>
    <property type="match status" value="1"/>
</dbReference>
<feature type="domain" description="DHHA2" evidence="5">
    <location>
        <begin position="247"/>
        <end position="422"/>
    </location>
</feature>
<dbReference type="PANTHER" id="PTHR12112:SF39">
    <property type="entry name" value="EG:152A3.5 PROTEIN (FBGN0003116_PN PROTEIN)"/>
    <property type="match status" value="1"/>
</dbReference>
<dbReference type="AlphaFoldDB" id="A0A166TMF3"/>
<dbReference type="Pfam" id="PF02833">
    <property type="entry name" value="DHHA2"/>
    <property type="match status" value="1"/>
</dbReference>
<evidence type="ECO:0000256" key="2">
    <source>
        <dbReference type="ARBA" id="ARBA00022723"/>
    </source>
</evidence>
<dbReference type="PANTHER" id="PTHR12112">
    <property type="entry name" value="BNIP - RELATED"/>
    <property type="match status" value="1"/>
</dbReference>
<dbReference type="Proteomes" id="UP000076532">
    <property type="component" value="Unassembled WGS sequence"/>
</dbReference>
<keyword evidence="7" id="KW-1185">Reference proteome</keyword>
<dbReference type="Gene3D" id="3.10.310.20">
    <property type="entry name" value="DHHA2 domain"/>
    <property type="match status" value="1"/>
</dbReference>
<dbReference type="GO" id="GO:0005737">
    <property type="term" value="C:cytoplasm"/>
    <property type="evidence" value="ECO:0007669"/>
    <property type="project" value="InterPro"/>
</dbReference>
<dbReference type="Pfam" id="PF01368">
    <property type="entry name" value="DHH"/>
    <property type="match status" value="1"/>
</dbReference>
<dbReference type="SUPFAM" id="SSF64182">
    <property type="entry name" value="DHH phosphoesterases"/>
    <property type="match status" value="1"/>
</dbReference>
<dbReference type="GO" id="GO:0046872">
    <property type="term" value="F:metal ion binding"/>
    <property type="evidence" value="ECO:0007669"/>
    <property type="project" value="UniProtKB-KW"/>
</dbReference>
<evidence type="ECO:0000256" key="4">
    <source>
        <dbReference type="ARBA" id="ARBA00023211"/>
    </source>
</evidence>
<evidence type="ECO:0000313" key="6">
    <source>
        <dbReference type="EMBL" id="KZP30777.1"/>
    </source>
</evidence>
<dbReference type="EMBL" id="KV417492">
    <property type="protein sequence ID" value="KZP30777.1"/>
    <property type="molecule type" value="Genomic_DNA"/>
</dbReference>
<reference evidence="6 7" key="1">
    <citation type="journal article" date="2016" name="Mol. Biol. Evol.">
        <title>Comparative Genomics of Early-Diverging Mushroom-Forming Fungi Provides Insights into the Origins of Lignocellulose Decay Capabilities.</title>
        <authorList>
            <person name="Nagy L.G."/>
            <person name="Riley R."/>
            <person name="Tritt A."/>
            <person name="Adam C."/>
            <person name="Daum C."/>
            <person name="Floudas D."/>
            <person name="Sun H."/>
            <person name="Yadav J.S."/>
            <person name="Pangilinan J."/>
            <person name="Larsson K.H."/>
            <person name="Matsuura K."/>
            <person name="Barry K."/>
            <person name="Labutti K."/>
            <person name="Kuo R."/>
            <person name="Ohm R.A."/>
            <person name="Bhattacharya S.S."/>
            <person name="Shirouzu T."/>
            <person name="Yoshinaga Y."/>
            <person name="Martin F.M."/>
            <person name="Grigoriev I.V."/>
            <person name="Hibbett D.S."/>
        </authorList>
    </citation>
    <scope>NUCLEOTIDE SEQUENCE [LARGE SCALE GENOMIC DNA]</scope>
    <source>
        <strain evidence="6 7">CBS 109695</strain>
    </source>
</reference>
<name>A0A166TMF3_9AGAM</name>
<dbReference type="STRING" id="436010.A0A166TMF3"/>
<comment type="cofactor">
    <cofactor evidence="1">
        <name>Mn(2+)</name>
        <dbReference type="ChEBI" id="CHEBI:29035"/>
    </cofactor>
</comment>
<keyword evidence="3" id="KW-0378">Hydrolase</keyword>
<evidence type="ECO:0000259" key="5">
    <source>
        <dbReference type="SMART" id="SM01131"/>
    </source>
</evidence>